<organism evidence="1 2">
    <name type="scientific">Demequina zhanjiangensis</name>
    <dbReference type="NCBI Taxonomy" id="3051659"/>
    <lineage>
        <taxon>Bacteria</taxon>
        <taxon>Bacillati</taxon>
        <taxon>Actinomycetota</taxon>
        <taxon>Actinomycetes</taxon>
        <taxon>Micrococcales</taxon>
        <taxon>Demequinaceae</taxon>
        <taxon>Demequina</taxon>
    </lineage>
</organism>
<dbReference type="EMBL" id="JAUHPV010000002">
    <property type="protein sequence ID" value="MDN4471933.1"/>
    <property type="molecule type" value="Genomic_DNA"/>
</dbReference>
<gene>
    <name evidence="1" type="ORF">QQX04_02865</name>
</gene>
<dbReference type="RefSeq" id="WP_301126110.1">
    <property type="nucleotide sequence ID" value="NZ_JAUHPV010000002.1"/>
</dbReference>
<accession>A0ABT8FYP1</accession>
<sequence length="307" mass="32569">MSISWVAATVRVRALAAGRAGRAGAARLAQSDSLDDAADLLSRWSYGARLGPETTATALQRSVRETLLWQLRVLAGWAPANGTGILRGAAAEFERDNILMRMRELQGGPAERPFELGALETSWSTLRHASNADSLLALLARTPWGEVPADEQDQLADILTATWLGRYAAAAPGAQAWAARRAAILTARARFVDGLDLAPTLRRRLRPLLGTAWESTTDLPAFAASLPSRVRAALAGTDDASGLWSAESHLYALMDDEASSLLRTGTPRPESLVAGLALLTVDAWRIQAAIAAVESGQGAKEVLDAAS</sequence>
<comment type="caution">
    <text evidence="1">The sequence shown here is derived from an EMBL/GenBank/DDBJ whole genome shotgun (WGS) entry which is preliminary data.</text>
</comment>
<keyword evidence="2" id="KW-1185">Reference proteome</keyword>
<dbReference type="SUPFAM" id="SSF103486">
    <property type="entry name" value="V-type ATP synthase subunit C"/>
    <property type="match status" value="1"/>
</dbReference>
<dbReference type="InterPro" id="IPR036079">
    <property type="entry name" value="ATPase_csu/dsu_sf"/>
</dbReference>
<protein>
    <submittedName>
        <fullName evidence="1">V-type ATPase subunit</fullName>
    </submittedName>
</protein>
<reference evidence="1" key="1">
    <citation type="submission" date="2023-06" db="EMBL/GenBank/DDBJ databases">
        <title>SYSU T00b26.</title>
        <authorList>
            <person name="Gao L."/>
            <person name="Fang B.-Z."/>
            <person name="Li W.-J."/>
        </authorList>
    </citation>
    <scope>NUCLEOTIDE SEQUENCE</scope>
    <source>
        <strain evidence="1">SYSU T00b26</strain>
    </source>
</reference>
<evidence type="ECO:0000313" key="1">
    <source>
        <dbReference type="EMBL" id="MDN4471933.1"/>
    </source>
</evidence>
<evidence type="ECO:0000313" key="2">
    <source>
        <dbReference type="Proteomes" id="UP001172738"/>
    </source>
</evidence>
<dbReference type="Proteomes" id="UP001172738">
    <property type="component" value="Unassembled WGS sequence"/>
</dbReference>
<proteinExistence type="predicted"/>
<name>A0ABT8FYP1_9MICO</name>